<feature type="compositionally biased region" description="Low complexity" evidence="1">
    <location>
        <begin position="16"/>
        <end position="39"/>
    </location>
</feature>
<dbReference type="Proteomes" id="UP001277471">
    <property type="component" value="Unassembled WGS sequence"/>
</dbReference>
<reference evidence="2 3" key="1">
    <citation type="submission" date="2023-11" db="EMBL/GenBank/DDBJ databases">
        <title>MicrobeMod: A computational toolkit for identifying prokaryotic methylation and restriction-modification with nanopore sequencing.</title>
        <authorList>
            <person name="Crits-Christoph A."/>
            <person name="Kang S.C."/>
            <person name="Lee H."/>
            <person name="Ostrov N."/>
        </authorList>
    </citation>
    <scope>NUCLEOTIDE SEQUENCE [LARGE SCALE GENOMIC DNA]</scope>
    <source>
        <strain evidence="2 3">ATCC 29145</strain>
    </source>
</reference>
<accession>A0ABU4P916</accession>
<protein>
    <submittedName>
        <fullName evidence="2">Uncharacterized protein</fullName>
    </submittedName>
</protein>
<dbReference type="RefSeq" id="WP_137165100.1">
    <property type="nucleotide sequence ID" value="NZ_CP012914.1"/>
</dbReference>
<keyword evidence="3" id="KW-1185">Reference proteome</keyword>
<evidence type="ECO:0000313" key="3">
    <source>
        <dbReference type="Proteomes" id="UP001277471"/>
    </source>
</evidence>
<dbReference type="GeneID" id="56451937"/>
<sequence length="331" mass="35025">MSISDVSSQLGGSIQRTSSSVPSPSASSASGGGTARAIGGTTGGIADSVSLSPLASSLRDESLTAFNALSAETRTQLSSLVDSGKLTGEDVHNALKQRLKESRLTAYSATFRMAHNDNAGLFSSDDTTSDDFRKALSATSAKREELMGKLSLLDQRGQGASEQYGEISTSLMAQGTNPALLLAQSGNQRMILDPFQGFSITQPADSRMAYTRKEADAAYKLKDAGVDLSSIDKALRSLGERDAASLIAERTGQPSTHTVAQDREFTSDDSLFPSISLPTSQARTDAPAMGQRVQLREEVMAAWEAMQKGGVGAFEDAKSAQQYREGIRVSY</sequence>
<name>A0ABU4P916_AZOBR</name>
<evidence type="ECO:0000313" key="2">
    <source>
        <dbReference type="EMBL" id="MDX5954180.1"/>
    </source>
</evidence>
<evidence type="ECO:0000256" key="1">
    <source>
        <dbReference type="SAM" id="MobiDB-lite"/>
    </source>
</evidence>
<comment type="caution">
    <text evidence="2">The sequence shown here is derived from an EMBL/GenBank/DDBJ whole genome shotgun (WGS) entry which is preliminary data.</text>
</comment>
<dbReference type="EMBL" id="JAWXYC010000004">
    <property type="protein sequence ID" value="MDX5954180.1"/>
    <property type="molecule type" value="Genomic_DNA"/>
</dbReference>
<organism evidence="2 3">
    <name type="scientific">Azospirillum brasilense</name>
    <dbReference type="NCBI Taxonomy" id="192"/>
    <lineage>
        <taxon>Bacteria</taxon>
        <taxon>Pseudomonadati</taxon>
        <taxon>Pseudomonadota</taxon>
        <taxon>Alphaproteobacteria</taxon>
        <taxon>Rhodospirillales</taxon>
        <taxon>Azospirillaceae</taxon>
        <taxon>Azospirillum</taxon>
    </lineage>
</organism>
<feature type="region of interest" description="Disordered" evidence="1">
    <location>
        <begin position="1"/>
        <end position="39"/>
    </location>
</feature>
<feature type="compositionally biased region" description="Polar residues" evidence="1">
    <location>
        <begin position="1"/>
        <end position="15"/>
    </location>
</feature>
<proteinExistence type="predicted"/>
<gene>
    <name evidence="2" type="ORF">SIM66_23690</name>
</gene>